<dbReference type="AlphaFoldDB" id="A0A554N9F0"/>
<sequence length="147" mass="16215">MSRTGARDDDTEASLSDPPDLETVLHTVFGLRSSESEAYLGLLRAPDSSASEVAQLLGRDRSNVNRSLRTLRERGLAERRRVLLEGGGHVYRYTATPLAEARERMHAALSEWAEAAHDRVDEFGADTDAAVLNADRTDEVYATRAED</sequence>
<dbReference type="PANTHER" id="PTHR34293:SF1">
    <property type="entry name" value="HTH-TYPE TRANSCRIPTIONAL REGULATOR TRMBL2"/>
    <property type="match status" value="1"/>
</dbReference>
<proteinExistence type="predicted"/>
<dbReference type="InParanoid" id="A0A554N9F0"/>
<dbReference type="InterPro" id="IPR011991">
    <property type="entry name" value="ArsR-like_HTH"/>
</dbReference>
<dbReference type="OrthoDB" id="51378at2157"/>
<dbReference type="SUPFAM" id="SSF46785">
    <property type="entry name" value="Winged helix' DNA-binding domain"/>
    <property type="match status" value="1"/>
</dbReference>
<dbReference type="InterPro" id="IPR036390">
    <property type="entry name" value="WH_DNA-bd_sf"/>
</dbReference>
<dbReference type="PANTHER" id="PTHR34293">
    <property type="entry name" value="HTH-TYPE TRANSCRIPTIONAL REGULATOR TRMBL2"/>
    <property type="match status" value="1"/>
</dbReference>
<dbReference type="Gene3D" id="1.10.10.10">
    <property type="entry name" value="Winged helix-like DNA-binding domain superfamily/Winged helix DNA-binding domain"/>
    <property type="match status" value="1"/>
</dbReference>
<dbReference type="Pfam" id="PF01978">
    <property type="entry name" value="TrmB"/>
    <property type="match status" value="1"/>
</dbReference>
<dbReference type="InterPro" id="IPR036388">
    <property type="entry name" value="WH-like_DNA-bd_sf"/>
</dbReference>
<reference evidence="2 3" key="1">
    <citation type="submission" date="2018-06" db="EMBL/GenBank/DDBJ databases">
        <title>Natronomonas sp. F16-60 a new haloarchaeon isolated from a solar saltern of Isla Cristina, Huelva, Spain.</title>
        <authorList>
            <person name="Duran-Viseras A."/>
            <person name="Sanchez-Porro C."/>
            <person name="Ventosa A."/>
        </authorList>
    </citation>
    <scope>NUCLEOTIDE SEQUENCE [LARGE SCALE GENOMIC DNA]</scope>
    <source>
        <strain evidence="2 3">F16-60</strain>
    </source>
</reference>
<organism evidence="2 3">
    <name type="scientific">Haloglomus irregulare</name>
    <dbReference type="NCBI Taxonomy" id="2234134"/>
    <lineage>
        <taxon>Archaea</taxon>
        <taxon>Methanobacteriati</taxon>
        <taxon>Methanobacteriota</taxon>
        <taxon>Stenosarchaea group</taxon>
        <taxon>Halobacteria</taxon>
        <taxon>Halobacteriales</taxon>
        <taxon>Natronomonadaceae</taxon>
        <taxon>Haloglomus</taxon>
    </lineage>
</organism>
<dbReference type="Proteomes" id="UP000319894">
    <property type="component" value="Unassembled WGS sequence"/>
</dbReference>
<dbReference type="EMBL" id="QMDX01000005">
    <property type="protein sequence ID" value="TSD14003.1"/>
    <property type="molecule type" value="Genomic_DNA"/>
</dbReference>
<protein>
    <submittedName>
        <fullName evidence="2">Transcriptional regulator</fullName>
    </submittedName>
</protein>
<dbReference type="RefSeq" id="WP_144262054.1">
    <property type="nucleotide sequence ID" value="NZ_QMDX01000005.1"/>
</dbReference>
<comment type="caution">
    <text evidence="2">The sequence shown here is derived from an EMBL/GenBank/DDBJ whole genome shotgun (WGS) entry which is preliminary data.</text>
</comment>
<evidence type="ECO:0000313" key="3">
    <source>
        <dbReference type="Proteomes" id="UP000319894"/>
    </source>
</evidence>
<dbReference type="InterPro" id="IPR002831">
    <property type="entry name" value="Tscrpt_reg_TrmB_N"/>
</dbReference>
<keyword evidence="3" id="KW-1185">Reference proteome</keyword>
<evidence type="ECO:0000313" key="2">
    <source>
        <dbReference type="EMBL" id="TSD14003.1"/>
    </source>
</evidence>
<feature type="domain" description="Transcription regulator TrmB N-terminal" evidence="1">
    <location>
        <begin position="26"/>
        <end position="96"/>
    </location>
</feature>
<dbReference type="InterPro" id="IPR051797">
    <property type="entry name" value="TrmB-like"/>
</dbReference>
<accession>A0A554N9F0</accession>
<name>A0A554N9F0_9EURY</name>
<evidence type="ECO:0000259" key="1">
    <source>
        <dbReference type="Pfam" id="PF01978"/>
    </source>
</evidence>
<gene>
    <name evidence="2" type="ORF">DP107_10195</name>
</gene>
<dbReference type="CDD" id="cd00090">
    <property type="entry name" value="HTH_ARSR"/>
    <property type="match status" value="1"/>
</dbReference>